<dbReference type="EMBL" id="JAAQQR010000001">
    <property type="protein sequence ID" value="NID03766.1"/>
    <property type="molecule type" value="Genomic_DNA"/>
</dbReference>
<feature type="transmembrane region" description="Helical" evidence="1">
    <location>
        <begin position="7"/>
        <end position="24"/>
    </location>
</feature>
<dbReference type="Gene3D" id="2.40.30.170">
    <property type="match status" value="1"/>
</dbReference>
<gene>
    <name evidence="2" type="ORF">HBF26_02640</name>
</gene>
<evidence type="ECO:0000256" key="1">
    <source>
        <dbReference type="SAM" id="Phobius"/>
    </source>
</evidence>
<evidence type="ECO:0000313" key="2">
    <source>
        <dbReference type="EMBL" id="NID03766.1"/>
    </source>
</evidence>
<keyword evidence="1" id="KW-1133">Transmembrane helix</keyword>
<dbReference type="PANTHER" id="PTHR30469:SF15">
    <property type="entry name" value="HLYD FAMILY OF SECRETION PROTEINS"/>
    <property type="match status" value="1"/>
</dbReference>
<protein>
    <submittedName>
        <fullName evidence="2">HlyD family efflux transporter periplasmic adaptor subunit</fullName>
    </submittedName>
</protein>
<name>A0ABX0Q1Y9_9GAMM</name>
<dbReference type="Proteomes" id="UP001429601">
    <property type="component" value="Unassembled WGS sequence"/>
</dbReference>
<comment type="caution">
    <text evidence="2">The sequence shown here is derived from an EMBL/GenBank/DDBJ whole genome shotgun (WGS) entry which is preliminary data.</text>
</comment>
<accession>A0ABX0Q1Y9</accession>
<evidence type="ECO:0000313" key="3">
    <source>
        <dbReference type="Proteomes" id="UP001429601"/>
    </source>
</evidence>
<reference evidence="2 3" key="1">
    <citation type="journal article" date="2011" name="Curr. Microbiol.">
        <title>Luteibacter jiangsuensis sp. nov.: a methamidophos-degrading bacterium isolated from a methamidophos-manufacturing factory.</title>
        <authorList>
            <person name="Wang L."/>
            <person name="Wang G.L."/>
            <person name="Li S.P."/>
            <person name="Jiang J.D."/>
        </authorList>
    </citation>
    <scope>NUCLEOTIDE SEQUENCE [LARGE SCALE GENOMIC DNA]</scope>
    <source>
        <strain evidence="2 3">CGMCC 1.10133</strain>
    </source>
</reference>
<dbReference type="RefSeq" id="WP_167122771.1">
    <property type="nucleotide sequence ID" value="NZ_JAAQQR010000001.1"/>
</dbReference>
<dbReference type="Gene3D" id="2.40.50.100">
    <property type="match status" value="1"/>
</dbReference>
<sequence>MTIRRRIAILIAAGVVVAGAWWALRPTPRPVDVVRVTRGPLLQQFEEEGRTELAHRWAVSSPIAGTLRRIDLLQGDPVKEGQSIAQIEPLRAQLLDPANRARLLAEERAAQAAMRAARQRQAAAQVDADLASKDVQRMRKLGNAGVVSVAALDEAEGRVLRARASASAAEADYNAADAQRAALAALLQGQGASGGPLVTLVSPIDGVVLHRYLQSATPVQPGQTLIEVGNLKELQVMAQVLSQQAALLRPGTPAQVLRWGGDMPLPARVARIEPGGYTKISALGVEEQRTQVWLDIMAPRERWSQLGDGYRVEVAFDVARKENVLKVEANALFLDGADWAAYRLDGNRLRRVHVQTGMRGGVEVEVAKGLAEGDRVAAFPDDRMDDGMRVEALERSASAAK</sequence>
<dbReference type="SUPFAM" id="SSF111369">
    <property type="entry name" value="HlyD-like secretion proteins"/>
    <property type="match status" value="1"/>
</dbReference>
<dbReference type="Gene3D" id="2.40.420.20">
    <property type="match status" value="1"/>
</dbReference>
<keyword evidence="1" id="KW-0812">Transmembrane</keyword>
<keyword evidence="3" id="KW-1185">Reference proteome</keyword>
<keyword evidence="1" id="KW-0472">Membrane</keyword>
<dbReference type="Gene3D" id="1.10.287.470">
    <property type="entry name" value="Helix hairpin bin"/>
    <property type="match status" value="1"/>
</dbReference>
<dbReference type="PANTHER" id="PTHR30469">
    <property type="entry name" value="MULTIDRUG RESISTANCE PROTEIN MDTA"/>
    <property type="match status" value="1"/>
</dbReference>
<organism evidence="2 3">
    <name type="scientific">Luteibacter jiangsuensis</name>
    <dbReference type="NCBI Taxonomy" id="637577"/>
    <lineage>
        <taxon>Bacteria</taxon>
        <taxon>Pseudomonadati</taxon>
        <taxon>Pseudomonadota</taxon>
        <taxon>Gammaproteobacteria</taxon>
        <taxon>Lysobacterales</taxon>
        <taxon>Rhodanobacteraceae</taxon>
        <taxon>Luteibacter</taxon>
    </lineage>
</organism>
<proteinExistence type="predicted"/>